<evidence type="ECO:0000256" key="1">
    <source>
        <dbReference type="ARBA" id="ARBA00023118"/>
    </source>
</evidence>
<dbReference type="Pfam" id="PF03787">
    <property type="entry name" value="RAMPs"/>
    <property type="match status" value="1"/>
</dbReference>
<dbReference type="OrthoDB" id="5362408at2"/>
<dbReference type="GO" id="GO:0051607">
    <property type="term" value="P:defense response to virus"/>
    <property type="evidence" value="ECO:0007669"/>
    <property type="project" value="UniProtKB-KW"/>
</dbReference>
<feature type="region of interest" description="Disordered" evidence="2">
    <location>
        <begin position="623"/>
        <end position="668"/>
    </location>
</feature>
<evidence type="ECO:0000313" key="4">
    <source>
        <dbReference type="EMBL" id="TFZ39375.1"/>
    </source>
</evidence>
<dbReference type="AlphaFoldDB" id="A0A4Z0D219"/>
<reference evidence="4 5" key="1">
    <citation type="submission" date="2019-03" db="EMBL/GenBank/DDBJ databases">
        <title>Draft genome sequence data and analysis of a Fermenting Bacterium, Soehngenia longevitae strain 1933PT, isolated from petroleum reservoir in Azerbaijan.</title>
        <authorList>
            <person name="Grouzdev D.S."/>
            <person name="Bidzhieva S.K."/>
            <person name="Sokolova D.S."/>
            <person name="Tourova T.P."/>
            <person name="Poltaraus A.B."/>
            <person name="Nazina T.N."/>
        </authorList>
    </citation>
    <scope>NUCLEOTIDE SEQUENCE [LARGE SCALE GENOMIC DNA]</scope>
    <source>
        <strain evidence="4 5">1933P</strain>
    </source>
</reference>
<evidence type="ECO:0000259" key="3">
    <source>
        <dbReference type="Pfam" id="PF03787"/>
    </source>
</evidence>
<comment type="caution">
    <text evidence="4">The sequence shown here is derived from an EMBL/GenBank/DDBJ whole genome shotgun (WGS) entry which is preliminary data.</text>
</comment>
<dbReference type="NCBIfam" id="TIGR03986">
    <property type="entry name" value="TIGR03986 family CRISPR-associated RAMP protein"/>
    <property type="match status" value="1"/>
</dbReference>
<protein>
    <submittedName>
        <fullName evidence="4">TIGR03986 family CRISPR-associated RAMP protein</fullName>
    </submittedName>
</protein>
<evidence type="ECO:0000313" key="5">
    <source>
        <dbReference type="Proteomes" id="UP000298381"/>
    </source>
</evidence>
<proteinExistence type="predicted"/>
<keyword evidence="5" id="KW-1185">Reference proteome</keyword>
<organism evidence="4 5">
    <name type="scientific">Soehngenia longivitae</name>
    <dbReference type="NCBI Taxonomy" id="2562294"/>
    <lineage>
        <taxon>Bacteria</taxon>
        <taxon>Bacillati</taxon>
        <taxon>Bacillota</taxon>
        <taxon>Tissierellia</taxon>
        <taxon>Tissierellales</taxon>
        <taxon>Tissierellaceae</taxon>
        <taxon>Soehngenia</taxon>
    </lineage>
</organism>
<evidence type="ECO:0000256" key="2">
    <source>
        <dbReference type="SAM" id="MobiDB-lite"/>
    </source>
</evidence>
<dbReference type="EMBL" id="SRIB01000013">
    <property type="protein sequence ID" value="TFZ39375.1"/>
    <property type="molecule type" value="Genomic_DNA"/>
</dbReference>
<gene>
    <name evidence="4" type="ORF">E4100_08475</name>
</gene>
<dbReference type="Proteomes" id="UP000298381">
    <property type="component" value="Unassembled WGS sequence"/>
</dbReference>
<name>A0A4Z0D219_9FIRM</name>
<dbReference type="InterPro" id="IPR005537">
    <property type="entry name" value="RAMP_III_fam"/>
</dbReference>
<dbReference type="RefSeq" id="WP_135271617.1">
    <property type="nucleotide sequence ID" value="NZ_SRIB01000013.1"/>
</dbReference>
<feature type="domain" description="CRISPR type III-associated protein" evidence="3">
    <location>
        <begin position="62"/>
        <end position="277"/>
    </location>
</feature>
<keyword evidence="1" id="KW-0051">Antiviral defense</keyword>
<accession>A0A4Z0D219</accession>
<dbReference type="InterPro" id="IPR023825">
    <property type="entry name" value="CRISPR-assoc_RAMP_BGP1436"/>
</dbReference>
<sequence>MKSEIMNLNDLNLKYARAPYNFIPFPSKSVNRYNSFDDLPKHNTYLDKNKNTLLSGTIEYEIVAKTPIIVSEGESSSKIKMFFKNTRGDYAIPANSIRGVLRKNTQILSMSSPVNENKELNKNLYDIENISDIENRRLLYRDIASNNSLTEIYKKRLAINTVKRIAENVRSGYIIRDDNSDYLIYESEKLFNNTGYTRINEKKLKQIVDKSIKDKINFMYNENKRVNSRYKPYFLEVSFDFDEKRSPIRISEKGKLSKEGILLSGGFIPDKSAHYLVVAPVNDINPFKISKTDVFNYIKDCKRTKKKDPFYYLPEKGTLKHVFYIEKDGHFHFGFTPYMRIFYKNDILTGIKDPVRYVNGISYEKSLYGFSEFYLNEKKYDYKSRLSFEDAVLTEGKECDESFLVILGEPKPTSYTLYLKQNSETDKKNLITYEDDDFELRGYKDYWLKNYIENLKVDTEKGNDKVNSFLKPLEEGSRFKGKIHFKNLNKDELGLLLWSLMLNKNSYQSFGMGKPYGFGRVKIENVKLKLEDLDRKYGDFSFDYHVDADPSYYIEEYKKYFSEKYLKGKDIEEDASIKTFLYMKEYVVDKNDRDYYSYMPLVEFKNKKILPEALSYKEKIKTKINANNSSNQDDNQKDKDNNNQKNKSKKSKRNNDFGNKIDLSDFKL</sequence>